<evidence type="ECO:0000313" key="3">
    <source>
        <dbReference type="EMBL" id="XBH17980.1"/>
    </source>
</evidence>
<accession>A0AAU7DK24</accession>
<name>A0AAU7DK24_9BACT</name>
<keyword evidence="2" id="KW-1133">Transmembrane helix</keyword>
<dbReference type="EMBL" id="CP121196">
    <property type="protein sequence ID" value="XBH17980.1"/>
    <property type="molecule type" value="Genomic_DNA"/>
</dbReference>
<keyword evidence="2" id="KW-0472">Membrane</keyword>
<feature type="transmembrane region" description="Helical" evidence="2">
    <location>
        <begin position="43"/>
        <end position="64"/>
    </location>
</feature>
<evidence type="ECO:0000256" key="2">
    <source>
        <dbReference type="SAM" id="Phobius"/>
    </source>
</evidence>
<reference evidence="3" key="1">
    <citation type="submission" date="2023-03" db="EMBL/GenBank/DDBJ databases">
        <title>Edaphobacter sp.</title>
        <authorList>
            <person name="Huber K.J."/>
            <person name="Papendorf J."/>
            <person name="Pilke C."/>
            <person name="Bunk B."/>
            <person name="Sproeer C."/>
            <person name="Pester M."/>
        </authorList>
    </citation>
    <scope>NUCLEOTIDE SEQUENCE</scope>
    <source>
        <strain evidence="3">DSM 110680</strain>
    </source>
</reference>
<sequence>MSRNFYILAAALAFFALLSGGMTLVPSGFQPGLPANGSLWRTVALLMMLAALACALIGVMSNLFEQVDRRSEEQRQSARQKRKDARPPSE</sequence>
<gene>
    <name evidence="3" type="ORF">P8935_01300</name>
</gene>
<organism evidence="3">
    <name type="scientific">Telmatobacter sp. DSM 110680</name>
    <dbReference type="NCBI Taxonomy" id="3036704"/>
    <lineage>
        <taxon>Bacteria</taxon>
        <taxon>Pseudomonadati</taxon>
        <taxon>Acidobacteriota</taxon>
        <taxon>Terriglobia</taxon>
        <taxon>Terriglobales</taxon>
        <taxon>Acidobacteriaceae</taxon>
        <taxon>Telmatobacter</taxon>
    </lineage>
</organism>
<dbReference type="AlphaFoldDB" id="A0AAU7DK24"/>
<evidence type="ECO:0000256" key="1">
    <source>
        <dbReference type="SAM" id="MobiDB-lite"/>
    </source>
</evidence>
<dbReference type="RefSeq" id="WP_348263206.1">
    <property type="nucleotide sequence ID" value="NZ_CP121196.1"/>
</dbReference>
<protein>
    <submittedName>
        <fullName evidence="3">Uncharacterized protein</fullName>
    </submittedName>
</protein>
<keyword evidence="2" id="KW-0812">Transmembrane</keyword>
<proteinExistence type="predicted"/>
<feature type="region of interest" description="Disordered" evidence="1">
    <location>
        <begin position="70"/>
        <end position="90"/>
    </location>
</feature>